<protein>
    <submittedName>
        <fullName evidence="2">Uncharacterized protein</fullName>
    </submittedName>
</protein>
<proteinExistence type="predicted"/>
<dbReference type="EMBL" id="JAPMOS010000015">
    <property type="protein sequence ID" value="KAJ4460082.1"/>
    <property type="molecule type" value="Genomic_DNA"/>
</dbReference>
<evidence type="ECO:0000256" key="1">
    <source>
        <dbReference type="SAM" id="Coils"/>
    </source>
</evidence>
<organism evidence="2 3">
    <name type="scientific">Paratrimastix pyriformis</name>
    <dbReference type="NCBI Taxonomy" id="342808"/>
    <lineage>
        <taxon>Eukaryota</taxon>
        <taxon>Metamonada</taxon>
        <taxon>Preaxostyla</taxon>
        <taxon>Paratrimastigidae</taxon>
        <taxon>Paratrimastix</taxon>
    </lineage>
</organism>
<reference evidence="2" key="1">
    <citation type="journal article" date="2022" name="bioRxiv">
        <title>Genomics of Preaxostyla Flagellates Illuminates Evolutionary Transitions and the Path Towards Mitochondrial Loss.</title>
        <authorList>
            <person name="Novak L.V.F."/>
            <person name="Treitli S.C."/>
            <person name="Pyrih J."/>
            <person name="Halakuc P."/>
            <person name="Pipaliya S.V."/>
            <person name="Vacek V."/>
            <person name="Brzon O."/>
            <person name="Soukal P."/>
            <person name="Eme L."/>
            <person name="Dacks J.B."/>
            <person name="Karnkowska A."/>
            <person name="Elias M."/>
            <person name="Hampl V."/>
        </authorList>
    </citation>
    <scope>NUCLEOTIDE SEQUENCE</scope>
    <source>
        <strain evidence="2">RCP-MX</strain>
    </source>
</reference>
<evidence type="ECO:0000313" key="3">
    <source>
        <dbReference type="Proteomes" id="UP001141327"/>
    </source>
</evidence>
<comment type="caution">
    <text evidence="2">The sequence shown here is derived from an EMBL/GenBank/DDBJ whole genome shotgun (WGS) entry which is preliminary data.</text>
</comment>
<accession>A0ABQ8UQV1</accession>
<keyword evidence="3" id="KW-1185">Reference proteome</keyword>
<feature type="coiled-coil region" evidence="1">
    <location>
        <begin position="69"/>
        <end position="96"/>
    </location>
</feature>
<name>A0ABQ8UQV1_9EUKA</name>
<evidence type="ECO:0000313" key="2">
    <source>
        <dbReference type="EMBL" id="KAJ4460082.1"/>
    </source>
</evidence>
<keyword evidence="1" id="KW-0175">Coiled coil</keyword>
<gene>
    <name evidence="2" type="ORF">PAPYR_3804</name>
</gene>
<dbReference type="Proteomes" id="UP001141327">
    <property type="component" value="Unassembled WGS sequence"/>
</dbReference>
<sequence length="205" mass="22414">MKGLDVLESHYINRLHVPPALAKQMTSDLSKAILPIFGALFDQYDASCRRFVFSCENPFINPVEVVRTNEAAHQKVAQLRQDVATAEAVVSSLKMEKIHQEAALEAFRSLSEQLTGQFNRLEQMLKAPAFDLGPLTAIEERIWASLPHRPLTGGPTLDLPKTAPLPASPLFGSTSPLILEEDVQIELGSDGQEKPLADPECTASG</sequence>